<feature type="signal peptide" evidence="1">
    <location>
        <begin position="1"/>
        <end position="25"/>
    </location>
</feature>
<feature type="non-terminal residue" evidence="2">
    <location>
        <position position="57"/>
    </location>
</feature>
<feature type="chain" id="PRO_5014441188" evidence="1">
    <location>
        <begin position="26"/>
        <end position="57"/>
    </location>
</feature>
<proteinExistence type="predicted"/>
<evidence type="ECO:0000313" key="2">
    <source>
        <dbReference type="EMBL" id="PNJ23201.1"/>
    </source>
</evidence>
<dbReference type="EMBL" id="NDHI03003554">
    <property type="protein sequence ID" value="PNJ23201.1"/>
    <property type="molecule type" value="Genomic_DNA"/>
</dbReference>
<evidence type="ECO:0000256" key="1">
    <source>
        <dbReference type="SAM" id="SignalP"/>
    </source>
</evidence>
<protein>
    <submittedName>
        <fullName evidence="2">MANSC1 isoform 3</fullName>
    </submittedName>
</protein>
<dbReference type="AlphaFoldDB" id="A0A2J8SR01"/>
<reference evidence="2" key="1">
    <citation type="submission" date="2017-12" db="EMBL/GenBank/DDBJ databases">
        <title>High-resolution comparative analysis of great ape genomes.</title>
        <authorList>
            <person name="Pollen A."/>
            <person name="Hastie A."/>
            <person name="Hormozdiari F."/>
            <person name="Dougherty M."/>
            <person name="Liu R."/>
            <person name="Chaisson M."/>
            <person name="Hoppe E."/>
            <person name="Hill C."/>
            <person name="Pang A."/>
            <person name="Hillier L."/>
            <person name="Baker C."/>
            <person name="Armstrong J."/>
            <person name="Shendure J."/>
            <person name="Paten B."/>
            <person name="Wilson R."/>
            <person name="Chao H."/>
            <person name="Schneider V."/>
            <person name="Ventura M."/>
            <person name="Kronenberg Z."/>
            <person name="Murali S."/>
            <person name="Gordon D."/>
            <person name="Cantsilieris S."/>
            <person name="Munson K."/>
            <person name="Nelson B."/>
            <person name="Raja A."/>
            <person name="Underwood J."/>
            <person name="Diekhans M."/>
            <person name="Fiddes I."/>
            <person name="Haussler D."/>
            <person name="Eichler E."/>
        </authorList>
    </citation>
    <scope>NUCLEOTIDE SEQUENCE [LARGE SCALE GENOMIC DNA]</scope>
    <source>
        <strain evidence="2">Susie</strain>
    </source>
</reference>
<organism evidence="2">
    <name type="scientific">Pongo abelii</name>
    <name type="common">Sumatran orangutan</name>
    <name type="synonym">Pongo pygmaeus abelii</name>
    <dbReference type="NCBI Taxonomy" id="9601"/>
    <lineage>
        <taxon>Eukaryota</taxon>
        <taxon>Metazoa</taxon>
        <taxon>Chordata</taxon>
        <taxon>Craniata</taxon>
        <taxon>Vertebrata</taxon>
        <taxon>Euteleostomi</taxon>
        <taxon>Mammalia</taxon>
        <taxon>Eutheria</taxon>
        <taxon>Euarchontoglires</taxon>
        <taxon>Primates</taxon>
        <taxon>Haplorrhini</taxon>
        <taxon>Catarrhini</taxon>
        <taxon>Hominidae</taxon>
        <taxon>Pongo</taxon>
    </lineage>
</organism>
<sequence length="57" mass="6257">MFFGGEGSLTYTLVIICFLTLRLSASQNCLNKSLEDVVIDIQSSLSKGIRGNEPIYT</sequence>
<keyword evidence="1" id="KW-0732">Signal</keyword>
<accession>A0A2J8SR01</accession>
<gene>
    <name evidence="2" type="ORF">CR201_G0041115</name>
</gene>
<comment type="caution">
    <text evidence="2">The sequence shown here is derived from an EMBL/GenBank/DDBJ whole genome shotgun (WGS) entry which is preliminary data.</text>
</comment>
<name>A0A2J8SR01_PONAB</name>